<proteinExistence type="inferred from homology"/>
<comment type="subcellular location">
    <subcellularLocation>
        <location evidence="1">Membrane</location>
        <topology evidence="1">Multi-pass membrane protein</topology>
    </subcellularLocation>
</comment>
<keyword evidence="12" id="KW-1185">Reference proteome</keyword>
<evidence type="ECO:0000256" key="5">
    <source>
        <dbReference type="ARBA" id="ARBA00022989"/>
    </source>
</evidence>
<dbReference type="eggNOG" id="ENOG502S44N">
    <property type="taxonomic scope" value="Eukaryota"/>
</dbReference>
<evidence type="ECO:0000256" key="8">
    <source>
        <dbReference type="ARBA" id="ARBA00023170"/>
    </source>
</evidence>
<feature type="transmembrane region" description="Helical" evidence="10">
    <location>
        <begin position="6"/>
        <end position="26"/>
    </location>
</feature>
<dbReference type="Pfam" id="PF02076">
    <property type="entry name" value="STE3"/>
    <property type="match status" value="1"/>
</dbReference>
<evidence type="ECO:0000256" key="7">
    <source>
        <dbReference type="ARBA" id="ARBA00023136"/>
    </source>
</evidence>
<dbReference type="PRINTS" id="PR00899">
    <property type="entry name" value="GPCRSTE3"/>
</dbReference>
<evidence type="ECO:0000313" key="12">
    <source>
        <dbReference type="Proteomes" id="UP000030669"/>
    </source>
</evidence>
<dbReference type="PANTHER" id="PTHR28097">
    <property type="entry name" value="PHEROMONE A FACTOR RECEPTOR"/>
    <property type="match status" value="1"/>
</dbReference>
<dbReference type="RefSeq" id="XP_007865513.1">
    <property type="nucleotide sequence ID" value="XM_007867322.1"/>
</dbReference>
<keyword evidence="6" id="KW-0297">G-protein coupled receptor</keyword>
<dbReference type="PANTHER" id="PTHR28097:SF1">
    <property type="entry name" value="PHEROMONE A FACTOR RECEPTOR"/>
    <property type="match status" value="1"/>
</dbReference>
<dbReference type="AlphaFoldDB" id="S7RME8"/>
<dbReference type="PRINTS" id="PR00901">
    <property type="entry name" value="PHEROMONEBAR"/>
</dbReference>
<evidence type="ECO:0000256" key="10">
    <source>
        <dbReference type="SAM" id="Phobius"/>
    </source>
</evidence>
<gene>
    <name evidence="11" type="ORF">GLOTRDRAFT_40828</name>
</gene>
<dbReference type="GO" id="GO:0000750">
    <property type="term" value="P:pheromone-dependent signal transduction involved in conjugation with cellular fusion"/>
    <property type="evidence" value="ECO:0007669"/>
    <property type="project" value="TreeGrafter"/>
</dbReference>
<keyword evidence="3" id="KW-0589">Pheromone response</keyword>
<feature type="transmembrane region" description="Helical" evidence="10">
    <location>
        <begin position="276"/>
        <end position="294"/>
    </location>
</feature>
<evidence type="ECO:0000313" key="11">
    <source>
        <dbReference type="EMBL" id="EPQ55605.1"/>
    </source>
</evidence>
<keyword evidence="5 10" id="KW-1133">Transmembrane helix</keyword>
<dbReference type="Proteomes" id="UP000030669">
    <property type="component" value="Unassembled WGS sequence"/>
</dbReference>
<dbReference type="EMBL" id="KB469301">
    <property type="protein sequence ID" value="EPQ55605.1"/>
    <property type="molecule type" value="Genomic_DNA"/>
</dbReference>
<feature type="transmembrane region" description="Helical" evidence="10">
    <location>
        <begin position="38"/>
        <end position="58"/>
    </location>
</feature>
<reference evidence="11 12" key="1">
    <citation type="journal article" date="2012" name="Science">
        <title>The Paleozoic origin of enzymatic lignin decomposition reconstructed from 31 fungal genomes.</title>
        <authorList>
            <person name="Floudas D."/>
            <person name="Binder M."/>
            <person name="Riley R."/>
            <person name="Barry K."/>
            <person name="Blanchette R.A."/>
            <person name="Henrissat B."/>
            <person name="Martinez A.T."/>
            <person name="Otillar R."/>
            <person name="Spatafora J.W."/>
            <person name="Yadav J.S."/>
            <person name="Aerts A."/>
            <person name="Benoit I."/>
            <person name="Boyd A."/>
            <person name="Carlson A."/>
            <person name="Copeland A."/>
            <person name="Coutinho P.M."/>
            <person name="de Vries R.P."/>
            <person name="Ferreira P."/>
            <person name="Findley K."/>
            <person name="Foster B."/>
            <person name="Gaskell J."/>
            <person name="Glotzer D."/>
            <person name="Gorecki P."/>
            <person name="Heitman J."/>
            <person name="Hesse C."/>
            <person name="Hori C."/>
            <person name="Igarashi K."/>
            <person name="Jurgens J.A."/>
            <person name="Kallen N."/>
            <person name="Kersten P."/>
            <person name="Kohler A."/>
            <person name="Kuees U."/>
            <person name="Kumar T.K.A."/>
            <person name="Kuo A."/>
            <person name="LaButti K."/>
            <person name="Larrondo L.F."/>
            <person name="Lindquist E."/>
            <person name="Ling A."/>
            <person name="Lombard V."/>
            <person name="Lucas S."/>
            <person name="Lundell T."/>
            <person name="Martin R."/>
            <person name="McLaughlin D.J."/>
            <person name="Morgenstern I."/>
            <person name="Morin E."/>
            <person name="Murat C."/>
            <person name="Nagy L.G."/>
            <person name="Nolan M."/>
            <person name="Ohm R.A."/>
            <person name="Patyshakuliyeva A."/>
            <person name="Rokas A."/>
            <person name="Ruiz-Duenas F.J."/>
            <person name="Sabat G."/>
            <person name="Salamov A."/>
            <person name="Samejima M."/>
            <person name="Schmutz J."/>
            <person name="Slot J.C."/>
            <person name="St John F."/>
            <person name="Stenlid J."/>
            <person name="Sun H."/>
            <person name="Sun S."/>
            <person name="Syed K."/>
            <person name="Tsang A."/>
            <person name="Wiebenga A."/>
            <person name="Young D."/>
            <person name="Pisabarro A."/>
            <person name="Eastwood D.C."/>
            <person name="Martin F."/>
            <person name="Cullen D."/>
            <person name="Grigoriev I.V."/>
            <person name="Hibbett D.S."/>
        </authorList>
    </citation>
    <scope>NUCLEOTIDE SEQUENCE [LARGE SCALE GENOMIC DNA]</scope>
    <source>
        <strain evidence="11 12">ATCC 11539</strain>
    </source>
</reference>
<dbReference type="HOGENOM" id="CLU_027592_0_1_1"/>
<evidence type="ECO:0000256" key="4">
    <source>
        <dbReference type="ARBA" id="ARBA00022692"/>
    </source>
</evidence>
<evidence type="ECO:0000256" key="3">
    <source>
        <dbReference type="ARBA" id="ARBA00022507"/>
    </source>
</evidence>
<feature type="transmembrane region" description="Helical" evidence="10">
    <location>
        <begin position="162"/>
        <end position="184"/>
    </location>
</feature>
<keyword evidence="9" id="KW-0807">Transducer</keyword>
<dbReference type="InterPro" id="IPR001499">
    <property type="entry name" value="GPCR_STE3"/>
</dbReference>
<feature type="transmembrane region" description="Helical" evidence="10">
    <location>
        <begin position="70"/>
        <end position="90"/>
    </location>
</feature>
<keyword evidence="4 10" id="KW-0812">Transmembrane</keyword>
<dbReference type="OMA" id="ATTEICC"/>
<dbReference type="KEGG" id="gtr:GLOTRDRAFT_40828"/>
<dbReference type="CDD" id="cd14966">
    <property type="entry name" value="7tmD_STE3"/>
    <property type="match status" value="1"/>
</dbReference>
<evidence type="ECO:0000256" key="1">
    <source>
        <dbReference type="ARBA" id="ARBA00004141"/>
    </source>
</evidence>
<dbReference type="STRING" id="670483.S7RME8"/>
<evidence type="ECO:0000256" key="9">
    <source>
        <dbReference type="ARBA" id="ARBA00023224"/>
    </source>
</evidence>
<feature type="transmembrane region" description="Helical" evidence="10">
    <location>
        <begin position="211"/>
        <end position="234"/>
    </location>
</feature>
<sequence length="338" mass="38499">MSDPTFPAYPILTGVGLLLVLVPFPWHFRASNAGTCLYMLWSAVASLTGVVNSILWHGNTDDKAPAWCEISVHLSLSMMTAIPASALCITRRLYIITNLSTVEFTRRQRRRAVAIDLLIGLALPVLQIPLQYVVQSRRYDIYEDIGCQPAIVNTILTYPLVILWPAVLSIISACYCAFTLYMFISRRSEFNKCINKHLLSPTSSLGQYLRLTALASTQFFISLPTSFYTLYLWLMQPGVIIPYESWAYIHTGFSHVQQVPASVWRYDRNVEIAIELARWSIPFSSVAFFLFFGLSDEARKQYKMLFGKMFDACRPGRSVGSPRRPQRWSQCVPRFEAY</sequence>
<keyword evidence="7 10" id="KW-0472">Membrane</keyword>
<dbReference type="GO" id="GO:0004934">
    <property type="term" value="F:mating-type alpha-factor pheromone receptor activity"/>
    <property type="evidence" value="ECO:0007669"/>
    <property type="project" value="InterPro"/>
</dbReference>
<dbReference type="InterPro" id="IPR000481">
    <property type="entry name" value="GPCR_Pheromne_B_alpha_rcpt"/>
</dbReference>
<comment type="similarity">
    <text evidence="2">Belongs to the G-protein coupled receptor 4 family.</text>
</comment>
<dbReference type="GO" id="GO:0005886">
    <property type="term" value="C:plasma membrane"/>
    <property type="evidence" value="ECO:0007669"/>
    <property type="project" value="TreeGrafter"/>
</dbReference>
<protein>
    <submittedName>
        <fullName evidence="11">STE3-like pheromone receptor</fullName>
    </submittedName>
</protein>
<accession>S7RME8</accession>
<name>S7RME8_GLOTA</name>
<dbReference type="GeneID" id="19306010"/>
<keyword evidence="8 11" id="KW-0675">Receptor</keyword>
<feature type="transmembrane region" description="Helical" evidence="10">
    <location>
        <begin position="111"/>
        <end position="130"/>
    </location>
</feature>
<dbReference type="OrthoDB" id="2874149at2759"/>
<evidence type="ECO:0000256" key="6">
    <source>
        <dbReference type="ARBA" id="ARBA00023040"/>
    </source>
</evidence>
<evidence type="ECO:0000256" key="2">
    <source>
        <dbReference type="ARBA" id="ARBA00011085"/>
    </source>
</evidence>
<organism evidence="11 12">
    <name type="scientific">Gloeophyllum trabeum (strain ATCC 11539 / FP-39264 / Madison 617)</name>
    <name type="common">Brown rot fungus</name>
    <dbReference type="NCBI Taxonomy" id="670483"/>
    <lineage>
        <taxon>Eukaryota</taxon>
        <taxon>Fungi</taxon>
        <taxon>Dikarya</taxon>
        <taxon>Basidiomycota</taxon>
        <taxon>Agaricomycotina</taxon>
        <taxon>Agaricomycetes</taxon>
        <taxon>Gloeophyllales</taxon>
        <taxon>Gloeophyllaceae</taxon>
        <taxon>Gloeophyllum</taxon>
    </lineage>
</organism>